<proteinExistence type="predicted"/>
<dbReference type="AlphaFoldDB" id="A0A545TRW6"/>
<comment type="caution">
    <text evidence="2">The sequence shown here is derived from an EMBL/GenBank/DDBJ whole genome shotgun (WGS) entry which is preliminary data.</text>
</comment>
<reference evidence="2 3" key="1">
    <citation type="submission" date="2019-06" db="EMBL/GenBank/DDBJ databases">
        <title>Whole genome sequence for Rhodospirillaceae sp. R148.</title>
        <authorList>
            <person name="Wang G."/>
        </authorList>
    </citation>
    <scope>NUCLEOTIDE SEQUENCE [LARGE SCALE GENOMIC DNA]</scope>
    <source>
        <strain evidence="2 3">R148</strain>
    </source>
</reference>
<dbReference type="InterPro" id="IPR033399">
    <property type="entry name" value="TP_0789-like"/>
</dbReference>
<dbReference type="Pfam" id="PF17131">
    <property type="entry name" value="LolA_like"/>
    <property type="match status" value="1"/>
</dbReference>
<dbReference type="OrthoDB" id="9803781at2"/>
<feature type="domain" description="Uncharacterized protein TP-0789" evidence="1">
    <location>
        <begin position="76"/>
        <end position="259"/>
    </location>
</feature>
<dbReference type="CDD" id="cd16329">
    <property type="entry name" value="LolA_like"/>
    <property type="match status" value="1"/>
</dbReference>
<accession>A0A545TRW6</accession>
<name>A0A545TRW6_9PROT</name>
<keyword evidence="2" id="KW-0449">Lipoprotein</keyword>
<dbReference type="Proteomes" id="UP000315252">
    <property type="component" value="Unassembled WGS sequence"/>
</dbReference>
<dbReference type="EMBL" id="VHSH01000004">
    <property type="protein sequence ID" value="TQV79964.1"/>
    <property type="molecule type" value="Genomic_DNA"/>
</dbReference>
<dbReference type="Gene3D" id="2.50.20.10">
    <property type="entry name" value="Lipoprotein localisation LolA/LolB/LppX"/>
    <property type="match status" value="1"/>
</dbReference>
<protein>
    <submittedName>
        <fullName evidence="2">Outer membrane lipoprotein-sorting protein</fullName>
    </submittedName>
</protein>
<sequence length="261" mass="29327">MASALALPLGAFAEDLAGLPPEERGYRIMERSDLSDAGFGSSTVDLTMTLTDGSGRSTVRNMQIDTLEKRGNGNGDKSLTRFFSPPDVEGTALLSHARILDPDDQWLYLPGLRRVKRISSSNKSGPFVGSEFAFEDLTANELGKYAYRYLETVQDAATGLELDVVECKPLYERSGYSKLHCYVDAEIHQSRRVEFFDRGGRLFKTLELLDYRQSTDGFWRAHEQVMTNHLTGKATTLRFGEFEFGISLNQRDFEPSILDRL</sequence>
<evidence type="ECO:0000313" key="3">
    <source>
        <dbReference type="Proteomes" id="UP000315252"/>
    </source>
</evidence>
<evidence type="ECO:0000259" key="1">
    <source>
        <dbReference type="Pfam" id="PF17131"/>
    </source>
</evidence>
<evidence type="ECO:0000313" key="2">
    <source>
        <dbReference type="EMBL" id="TQV79964.1"/>
    </source>
</evidence>
<keyword evidence="3" id="KW-1185">Reference proteome</keyword>
<gene>
    <name evidence="2" type="ORF">FKG95_13485</name>
</gene>
<organism evidence="2 3">
    <name type="scientific">Denitrobaculum tricleocarpae</name>
    <dbReference type="NCBI Taxonomy" id="2591009"/>
    <lineage>
        <taxon>Bacteria</taxon>
        <taxon>Pseudomonadati</taxon>
        <taxon>Pseudomonadota</taxon>
        <taxon>Alphaproteobacteria</taxon>
        <taxon>Rhodospirillales</taxon>
        <taxon>Rhodospirillaceae</taxon>
        <taxon>Denitrobaculum</taxon>
    </lineage>
</organism>